<reference evidence="2" key="1">
    <citation type="submission" date="2015-07" db="EMBL/GenBank/DDBJ databases">
        <title>Fjat-10036 dsm4.</title>
        <authorList>
            <person name="Liu B."/>
            <person name="Wang J."/>
            <person name="Zhu Y."/>
            <person name="Liu G."/>
            <person name="Chen Q."/>
            <person name="Chen Z."/>
            <person name="Lan J."/>
            <person name="Che J."/>
            <person name="Ge C."/>
            <person name="Shi H."/>
            <person name="Pan Z."/>
            <person name="Liu X."/>
        </authorList>
    </citation>
    <scope>NUCLEOTIDE SEQUENCE [LARGE SCALE GENOMIC DNA]</scope>
    <source>
        <strain evidence="2">DSM 4</strain>
    </source>
</reference>
<accession>A0A0M0GCW8</accession>
<dbReference type="PATRIC" id="fig|1459.3.peg.2315"/>
<dbReference type="Pfam" id="PF10720">
    <property type="entry name" value="DUF2515"/>
    <property type="match status" value="1"/>
</dbReference>
<dbReference type="Proteomes" id="UP000037109">
    <property type="component" value="Unassembled WGS sequence"/>
</dbReference>
<name>A0A0M0GCW8_SPOGL</name>
<dbReference type="EMBL" id="LGUF01000007">
    <property type="protein sequence ID" value="KON87271.1"/>
    <property type="molecule type" value="Genomic_DNA"/>
</dbReference>
<proteinExistence type="predicted"/>
<protein>
    <recommendedName>
        <fullName evidence="3">DUF2515 domain-containing protein</fullName>
    </recommendedName>
</protein>
<organism evidence="1 2">
    <name type="scientific">Sporosarcina globispora</name>
    <name type="common">Bacillus globisporus</name>
    <dbReference type="NCBI Taxonomy" id="1459"/>
    <lineage>
        <taxon>Bacteria</taxon>
        <taxon>Bacillati</taxon>
        <taxon>Bacillota</taxon>
        <taxon>Bacilli</taxon>
        <taxon>Bacillales</taxon>
        <taxon>Caryophanaceae</taxon>
        <taxon>Sporosarcina</taxon>
    </lineage>
</organism>
<gene>
    <name evidence="1" type="ORF">AF332_10860</name>
</gene>
<evidence type="ECO:0000313" key="1">
    <source>
        <dbReference type="EMBL" id="KON87271.1"/>
    </source>
</evidence>
<dbReference type="AlphaFoldDB" id="A0A0M0GCW8"/>
<evidence type="ECO:0000313" key="2">
    <source>
        <dbReference type="Proteomes" id="UP000037109"/>
    </source>
</evidence>
<sequence length="330" mass="39636">MFLPGKLLNSRENMEQVLMDHIRKTTAKYNIDNISRTEAYFRFYRKHPEIRWAFLASMVSRNAGWNMCDLEGSCFPKLIGKKLRDMLYITYERANWLIFQDAFPQLLLYHYSTKINRPMFHLLKTFRVSAFMEQEWLFFWENRYKKRLMISLIINEQNVIQEPVMEHNIYKNKVFHTLLFSFQDYLHFSSVIFPTCKGELYGACVNGFRSVSKRIDLGKRLAEILFDPGFYPSVYEFASTTVHTGSRHDYEKYFNEKKRRATPFLRCTYPIITHHIHQFNDWSAKKSIKRKWASETVVLKQPAHITKWYLHKQNQLQTAAKLGKLFRWLC</sequence>
<evidence type="ECO:0008006" key="3">
    <source>
        <dbReference type="Google" id="ProtNLM"/>
    </source>
</evidence>
<keyword evidence="2" id="KW-1185">Reference proteome</keyword>
<dbReference type="OrthoDB" id="2690514at2"/>
<dbReference type="RefSeq" id="WP_053434615.1">
    <property type="nucleotide sequence ID" value="NZ_LGUF01000007.1"/>
</dbReference>
<dbReference type="InterPro" id="IPR019658">
    <property type="entry name" value="DUF2515"/>
</dbReference>
<comment type="caution">
    <text evidence="1">The sequence shown here is derived from an EMBL/GenBank/DDBJ whole genome shotgun (WGS) entry which is preliminary data.</text>
</comment>
<dbReference type="STRING" id="1459.AF332_10860"/>